<organism evidence="1 2">
    <name type="scientific">Stephania yunnanensis</name>
    <dbReference type="NCBI Taxonomy" id="152371"/>
    <lineage>
        <taxon>Eukaryota</taxon>
        <taxon>Viridiplantae</taxon>
        <taxon>Streptophyta</taxon>
        <taxon>Embryophyta</taxon>
        <taxon>Tracheophyta</taxon>
        <taxon>Spermatophyta</taxon>
        <taxon>Magnoliopsida</taxon>
        <taxon>Ranunculales</taxon>
        <taxon>Menispermaceae</taxon>
        <taxon>Menispermoideae</taxon>
        <taxon>Cissampelideae</taxon>
        <taxon>Stephania</taxon>
    </lineage>
</organism>
<keyword evidence="2" id="KW-1185">Reference proteome</keyword>
<protein>
    <submittedName>
        <fullName evidence="1">Uncharacterized protein</fullName>
    </submittedName>
</protein>
<evidence type="ECO:0000313" key="1">
    <source>
        <dbReference type="EMBL" id="KAK9087397.1"/>
    </source>
</evidence>
<dbReference type="AlphaFoldDB" id="A0AAP0E9L3"/>
<proteinExistence type="predicted"/>
<accession>A0AAP0E9L3</accession>
<gene>
    <name evidence="1" type="ORF">Syun_029791</name>
</gene>
<evidence type="ECO:0000313" key="2">
    <source>
        <dbReference type="Proteomes" id="UP001420932"/>
    </source>
</evidence>
<reference evidence="1 2" key="1">
    <citation type="submission" date="2024-01" db="EMBL/GenBank/DDBJ databases">
        <title>Genome assemblies of Stephania.</title>
        <authorList>
            <person name="Yang L."/>
        </authorList>
    </citation>
    <scope>NUCLEOTIDE SEQUENCE [LARGE SCALE GENOMIC DNA]</scope>
    <source>
        <strain evidence="1">YNDBR</strain>
        <tissue evidence="1">Leaf</tissue>
    </source>
</reference>
<name>A0AAP0E9L3_9MAGN</name>
<sequence>MASETIPPPHYHQDADEVSFPLLSINFGNYFNITTPYNNNNNNNNNNNIVSVPN</sequence>
<comment type="caution">
    <text evidence="1">The sequence shown here is derived from an EMBL/GenBank/DDBJ whole genome shotgun (WGS) entry which is preliminary data.</text>
</comment>
<dbReference type="EMBL" id="JBBNAF010000013">
    <property type="protein sequence ID" value="KAK9087397.1"/>
    <property type="molecule type" value="Genomic_DNA"/>
</dbReference>
<dbReference type="Proteomes" id="UP001420932">
    <property type="component" value="Unassembled WGS sequence"/>
</dbReference>